<keyword evidence="1" id="KW-0521">NADP</keyword>
<evidence type="ECO:0000313" key="3">
    <source>
        <dbReference type="EMBL" id="MDQ1033132.1"/>
    </source>
</evidence>
<dbReference type="CDD" id="cd05289">
    <property type="entry name" value="MDR_like_2"/>
    <property type="match status" value="1"/>
</dbReference>
<feature type="domain" description="Enoyl reductase (ER)" evidence="2">
    <location>
        <begin position="10"/>
        <end position="299"/>
    </location>
</feature>
<organism evidence="3 4">
    <name type="scientific">Streptomyces umbrinus</name>
    <dbReference type="NCBI Taxonomy" id="67370"/>
    <lineage>
        <taxon>Bacteria</taxon>
        <taxon>Bacillati</taxon>
        <taxon>Actinomycetota</taxon>
        <taxon>Actinomycetes</taxon>
        <taxon>Kitasatosporales</taxon>
        <taxon>Streptomycetaceae</taxon>
        <taxon>Streptomyces</taxon>
        <taxon>Streptomyces phaeochromogenes group</taxon>
    </lineage>
</organism>
<sequence>MRAIVFNQFGGPEVLHETSVDLPVPGPGQVRVRVAAAGVNALDGKIRSGVLEQVFPTALPAVPGRELSGTVDALGEGVTTVAVGDEVLGWADTGSYAEFALSSQFAVKPSGLSFEQAAALPVAVEAAERVLRLLDVKKDETLLVHGAAGAVGTIAVQFTVSRGARVIGTAGADNQAYLTSLGATPTVYGEGLVDRVRALAPDGVDAVLDLAGQGALPDSVELRGSADRIVTTADFRAQQFGVVFAAPPEERSAERLAEAARHAAEGTLTTTVGRVYPLASAPQAQRDSDSGHARGKLVVTVG</sequence>
<dbReference type="Gene3D" id="3.40.50.720">
    <property type="entry name" value="NAD(P)-binding Rossmann-like Domain"/>
    <property type="match status" value="1"/>
</dbReference>
<dbReference type="SUPFAM" id="SSF50129">
    <property type="entry name" value="GroES-like"/>
    <property type="match status" value="1"/>
</dbReference>
<dbReference type="InterPro" id="IPR020843">
    <property type="entry name" value="ER"/>
</dbReference>
<gene>
    <name evidence="3" type="ORF">QF035_010714</name>
</gene>
<dbReference type="PANTHER" id="PTHR44154:SF1">
    <property type="entry name" value="QUINONE OXIDOREDUCTASE"/>
    <property type="match status" value="1"/>
</dbReference>
<keyword evidence="4" id="KW-1185">Reference proteome</keyword>
<dbReference type="InterPro" id="IPR011032">
    <property type="entry name" value="GroES-like_sf"/>
</dbReference>
<accession>A0ABU0TBW3</accession>
<dbReference type="EMBL" id="JAUSZI010000002">
    <property type="protein sequence ID" value="MDQ1033132.1"/>
    <property type="molecule type" value="Genomic_DNA"/>
</dbReference>
<dbReference type="SUPFAM" id="SSF51735">
    <property type="entry name" value="NAD(P)-binding Rossmann-fold domains"/>
    <property type="match status" value="1"/>
</dbReference>
<dbReference type="PANTHER" id="PTHR44154">
    <property type="entry name" value="QUINONE OXIDOREDUCTASE"/>
    <property type="match status" value="1"/>
</dbReference>
<protein>
    <submittedName>
        <fullName evidence="3">NADPH:quinone reductase-like Zn-dependent oxidoreductase</fullName>
    </submittedName>
</protein>
<dbReference type="Gene3D" id="3.90.180.10">
    <property type="entry name" value="Medium-chain alcohol dehydrogenases, catalytic domain"/>
    <property type="match status" value="1"/>
</dbReference>
<dbReference type="Proteomes" id="UP001230328">
    <property type="component" value="Unassembled WGS sequence"/>
</dbReference>
<dbReference type="RefSeq" id="WP_307530280.1">
    <property type="nucleotide sequence ID" value="NZ_JAUSZI010000002.1"/>
</dbReference>
<dbReference type="InterPro" id="IPR051603">
    <property type="entry name" value="Zinc-ADH_QOR/CCCR"/>
</dbReference>
<dbReference type="SMART" id="SM00829">
    <property type="entry name" value="PKS_ER"/>
    <property type="match status" value="1"/>
</dbReference>
<name>A0ABU0TBW3_9ACTN</name>
<evidence type="ECO:0000256" key="1">
    <source>
        <dbReference type="ARBA" id="ARBA00022857"/>
    </source>
</evidence>
<reference evidence="3 4" key="1">
    <citation type="submission" date="2023-07" db="EMBL/GenBank/DDBJ databases">
        <title>Comparative genomics of wheat-associated soil bacteria to identify genetic determinants of phenazine resistance.</title>
        <authorList>
            <person name="Mouncey N."/>
        </authorList>
    </citation>
    <scope>NUCLEOTIDE SEQUENCE [LARGE SCALE GENOMIC DNA]</scope>
    <source>
        <strain evidence="3 4">V2I4</strain>
    </source>
</reference>
<dbReference type="InterPro" id="IPR013154">
    <property type="entry name" value="ADH-like_N"/>
</dbReference>
<proteinExistence type="predicted"/>
<dbReference type="InterPro" id="IPR036291">
    <property type="entry name" value="NAD(P)-bd_dom_sf"/>
</dbReference>
<evidence type="ECO:0000259" key="2">
    <source>
        <dbReference type="SMART" id="SM00829"/>
    </source>
</evidence>
<evidence type="ECO:0000313" key="4">
    <source>
        <dbReference type="Proteomes" id="UP001230328"/>
    </source>
</evidence>
<comment type="caution">
    <text evidence="3">The sequence shown here is derived from an EMBL/GenBank/DDBJ whole genome shotgun (WGS) entry which is preliminary data.</text>
</comment>
<dbReference type="Pfam" id="PF08240">
    <property type="entry name" value="ADH_N"/>
    <property type="match status" value="1"/>
</dbReference>
<dbReference type="Pfam" id="PF13602">
    <property type="entry name" value="ADH_zinc_N_2"/>
    <property type="match status" value="1"/>
</dbReference>